<dbReference type="GO" id="GO:0005737">
    <property type="term" value="C:cytoplasm"/>
    <property type="evidence" value="ECO:0007669"/>
    <property type="project" value="UniProtKB-ARBA"/>
</dbReference>
<name>A0A7R8WCT4_9CRUS</name>
<dbReference type="AlphaFoldDB" id="A0A7R8WCT4"/>
<dbReference type="InterPro" id="IPR048720">
    <property type="entry name" value="PROPPIN"/>
</dbReference>
<dbReference type="SUPFAM" id="SSF50978">
    <property type="entry name" value="WD40 repeat-like"/>
    <property type="match status" value="1"/>
</dbReference>
<gene>
    <name evidence="5" type="ORF">CTOB1V02_LOCUS4650</name>
</gene>
<evidence type="ECO:0000256" key="4">
    <source>
        <dbReference type="ARBA" id="ARBA00025740"/>
    </source>
</evidence>
<feature type="non-terminal residue" evidence="5">
    <location>
        <position position="1"/>
    </location>
</feature>
<reference evidence="5" key="1">
    <citation type="submission" date="2020-11" db="EMBL/GenBank/DDBJ databases">
        <authorList>
            <person name="Tran Van P."/>
        </authorList>
    </citation>
    <scope>NUCLEOTIDE SEQUENCE</scope>
</reference>
<dbReference type="InterPro" id="IPR015943">
    <property type="entry name" value="WD40/YVTN_repeat-like_dom_sf"/>
</dbReference>
<dbReference type="Pfam" id="PF21032">
    <property type="entry name" value="PROPPIN"/>
    <property type="match status" value="1"/>
</dbReference>
<dbReference type="PANTHER" id="PTHR11227">
    <property type="entry name" value="WD-REPEAT PROTEIN INTERACTING WITH PHOSPHOINOSIDES WIPI -RELATED"/>
    <property type="match status" value="1"/>
</dbReference>
<dbReference type="InterPro" id="IPR001680">
    <property type="entry name" value="WD40_rpt"/>
</dbReference>
<evidence type="ECO:0000256" key="1">
    <source>
        <dbReference type="ARBA" id="ARBA00022574"/>
    </source>
</evidence>
<dbReference type="Gene3D" id="2.130.10.10">
    <property type="entry name" value="YVTN repeat-like/Quinoprotein amine dehydrogenase"/>
    <property type="match status" value="1"/>
</dbReference>
<dbReference type="OrthoDB" id="1667587at2759"/>
<organism evidence="5">
    <name type="scientific">Cyprideis torosa</name>
    <dbReference type="NCBI Taxonomy" id="163714"/>
    <lineage>
        <taxon>Eukaryota</taxon>
        <taxon>Metazoa</taxon>
        <taxon>Ecdysozoa</taxon>
        <taxon>Arthropoda</taxon>
        <taxon>Crustacea</taxon>
        <taxon>Oligostraca</taxon>
        <taxon>Ostracoda</taxon>
        <taxon>Podocopa</taxon>
        <taxon>Podocopida</taxon>
        <taxon>Cytherocopina</taxon>
        <taxon>Cytheroidea</taxon>
        <taxon>Cytherideidae</taxon>
        <taxon>Cyprideis</taxon>
    </lineage>
</organism>
<evidence type="ECO:0000256" key="2">
    <source>
        <dbReference type="ARBA" id="ARBA00022737"/>
    </source>
</evidence>
<dbReference type="EMBL" id="OB660915">
    <property type="protein sequence ID" value="CAD7226735.1"/>
    <property type="molecule type" value="Genomic_DNA"/>
</dbReference>
<accession>A0A7R8WCT4</accession>
<dbReference type="SMART" id="SM00320">
    <property type="entry name" value="WD40"/>
    <property type="match status" value="2"/>
</dbReference>
<keyword evidence="3" id="KW-0072">Autophagy</keyword>
<protein>
    <submittedName>
        <fullName evidence="5">Uncharacterized protein</fullName>
    </submittedName>
</protein>
<sequence length="290" mass="32184">MKRTGNRPPMGYPLPRLASSLTHEEICYFEPYFLTSLIFVVSVNRPRVLQVRNYGRNLQIREITFRNPILAVKCNRKRVVVCLEEALIIHNISDMQVVYTVKETAPNPRGIIDLSANEENCFLAYPGANHIGEVIIYDAAIGQARMMIPAHDSPLAAIAFNNSGTKIATASEKGTVIRVFSTLDGVSLSECRRGLKRCVSIFSLAFSPDSKYLCASSNTETVHIFKLGAASESEPGAAEGSSSPVQGWMEYFRRAASNLHNQVTELFSQGRSFAYVRLPCQELRNICTLT</sequence>
<evidence type="ECO:0000313" key="5">
    <source>
        <dbReference type="EMBL" id="CAD7226735.1"/>
    </source>
</evidence>
<keyword evidence="2" id="KW-0677">Repeat</keyword>
<comment type="similarity">
    <text evidence="4">Belongs to the WD repeat PROPPIN family.</text>
</comment>
<proteinExistence type="inferred from homology"/>
<dbReference type="GO" id="GO:0006914">
    <property type="term" value="P:autophagy"/>
    <property type="evidence" value="ECO:0007669"/>
    <property type="project" value="UniProtKB-KW"/>
</dbReference>
<evidence type="ECO:0000256" key="3">
    <source>
        <dbReference type="ARBA" id="ARBA00023006"/>
    </source>
</evidence>
<dbReference type="InterPro" id="IPR036322">
    <property type="entry name" value="WD40_repeat_dom_sf"/>
</dbReference>
<keyword evidence="1" id="KW-0853">WD repeat</keyword>